<proteinExistence type="predicted"/>
<feature type="domain" description="Rhodanese" evidence="3">
    <location>
        <begin position="142"/>
        <end position="253"/>
    </location>
</feature>
<protein>
    <recommendedName>
        <fullName evidence="3">Rhodanese domain-containing protein</fullName>
    </recommendedName>
</protein>
<dbReference type="PATRIC" id="fig|401562.4.peg.2725"/>
<dbReference type="Proteomes" id="UP000078529">
    <property type="component" value="Unassembled WGS sequence"/>
</dbReference>
<evidence type="ECO:0000256" key="2">
    <source>
        <dbReference type="ARBA" id="ARBA00022737"/>
    </source>
</evidence>
<evidence type="ECO:0000259" key="3">
    <source>
        <dbReference type="PROSITE" id="PS50206"/>
    </source>
</evidence>
<dbReference type="EMBL" id="LDQA01000003">
    <property type="protein sequence ID" value="KTR08300.1"/>
    <property type="molecule type" value="Genomic_DNA"/>
</dbReference>
<evidence type="ECO:0000313" key="4">
    <source>
        <dbReference type="EMBL" id="KTR08300.1"/>
    </source>
</evidence>
<evidence type="ECO:0000313" key="5">
    <source>
        <dbReference type="Proteomes" id="UP000078529"/>
    </source>
</evidence>
<dbReference type="RefSeq" id="WP_058598480.1">
    <property type="nucleotide sequence ID" value="NZ_LDQA01000003.1"/>
</dbReference>
<dbReference type="InterPro" id="IPR036873">
    <property type="entry name" value="Rhodanese-like_dom_sf"/>
</dbReference>
<dbReference type="PANTHER" id="PTHR11364">
    <property type="entry name" value="THIOSULFATE SULFERTANSFERASE"/>
    <property type="match status" value="1"/>
</dbReference>
<dbReference type="AlphaFoldDB" id="A0A175RX41"/>
<keyword evidence="2" id="KW-0677">Repeat</keyword>
<evidence type="ECO:0000256" key="1">
    <source>
        <dbReference type="ARBA" id="ARBA00022679"/>
    </source>
</evidence>
<gene>
    <name evidence="4" type="ORF">NS365_01315</name>
</gene>
<dbReference type="Pfam" id="PF00581">
    <property type="entry name" value="Rhodanese"/>
    <property type="match status" value="1"/>
</dbReference>
<keyword evidence="5" id="KW-1185">Reference proteome</keyword>
<dbReference type="SUPFAM" id="SSF52821">
    <property type="entry name" value="Rhodanese/Cell cycle control phosphatase"/>
    <property type="match status" value="2"/>
</dbReference>
<dbReference type="Gene3D" id="3.40.250.10">
    <property type="entry name" value="Rhodanese-like domain"/>
    <property type="match status" value="2"/>
</dbReference>
<organism evidence="4 5">
    <name type="scientific">Aureimonas ureilytica</name>
    <dbReference type="NCBI Taxonomy" id="401562"/>
    <lineage>
        <taxon>Bacteria</taxon>
        <taxon>Pseudomonadati</taxon>
        <taxon>Pseudomonadota</taxon>
        <taxon>Alphaproteobacteria</taxon>
        <taxon>Hyphomicrobiales</taxon>
        <taxon>Aurantimonadaceae</taxon>
        <taxon>Aureimonas</taxon>
    </lineage>
</organism>
<feature type="domain" description="Rhodanese" evidence="3">
    <location>
        <begin position="62"/>
        <end position="117"/>
    </location>
</feature>
<comment type="caution">
    <text evidence="4">The sequence shown here is derived from an EMBL/GenBank/DDBJ whole genome shotgun (WGS) entry which is preliminary data.</text>
</comment>
<dbReference type="InterPro" id="IPR001763">
    <property type="entry name" value="Rhodanese-like_dom"/>
</dbReference>
<sequence length="255" mass="26935">MSSTPLVTFSDLDALGPIRLLYVAAGDERPDGLTCVPIEDWIERAKQSRSGFDDVAFWTGELEALGVGPDAMSVVLDDGRMTEAARVWFILQYFGLPVAVLNGGLTALTSVPAQAAPATGPLHVEPGTGRVGLRSRDGLKEGLSDVQVFDARTAAEFRGEDLKGNARGGHLPGAANLSHDRLLDGMHLRPAEEIGQLLDAAGLDRSKPLVAHCNAGGRAALAALAAVTAGRDNVEVYYLSFADWAADESCPIYKP</sequence>
<dbReference type="SMART" id="SM00450">
    <property type="entry name" value="RHOD"/>
    <property type="match status" value="1"/>
</dbReference>
<dbReference type="GO" id="GO:0004792">
    <property type="term" value="F:thiosulfate-cyanide sulfurtransferase activity"/>
    <property type="evidence" value="ECO:0007669"/>
    <property type="project" value="TreeGrafter"/>
</dbReference>
<name>A0A175RX41_9HYPH</name>
<accession>A0A175RX41</accession>
<dbReference type="PANTHER" id="PTHR11364:SF35">
    <property type="entry name" value="RHODANESE-LIKE PROTEIN"/>
    <property type="match status" value="1"/>
</dbReference>
<dbReference type="InterPro" id="IPR045078">
    <property type="entry name" value="TST/MPST-like"/>
</dbReference>
<reference evidence="4 5" key="1">
    <citation type="journal article" date="2016" name="Front. Microbiol.">
        <title>Genomic Resource of Rice Seed Associated Bacteria.</title>
        <authorList>
            <person name="Midha S."/>
            <person name="Bansal K."/>
            <person name="Sharma S."/>
            <person name="Kumar N."/>
            <person name="Patil P.P."/>
            <person name="Chaudhry V."/>
            <person name="Patil P.B."/>
        </authorList>
    </citation>
    <scope>NUCLEOTIDE SEQUENCE [LARGE SCALE GENOMIC DNA]</scope>
    <source>
        <strain evidence="4 5">NS365</strain>
    </source>
</reference>
<dbReference type="PROSITE" id="PS50206">
    <property type="entry name" value="RHODANESE_3"/>
    <property type="match status" value="2"/>
</dbReference>
<keyword evidence="1" id="KW-0808">Transferase</keyword>